<sequence>MRRISGSVNSDLASNSSSEYKRITTPGLVLPARPARWLALAFEIASIGRRCTFALGLYREILAVPASITYLMFGIVNEVSATLVARIILLFRPTILLVSKTRCCSAELRRP</sequence>
<accession>A0A6J6JIH8</accession>
<organism evidence="1">
    <name type="scientific">freshwater metagenome</name>
    <dbReference type="NCBI Taxonomy" id="449393"/>
    <lineage>
        <taxon>unclassified sequences</taxon>
        <taxon>metagenomes</taxon>
        <taxon>ecological metagenomes</taxon>
    </lineage>
</organism>
<name>A0A6J6JIH8_9ZZZZ</name>
<reference evidence="1" key="1">
    <citation type="submission" date="2020-05" db="EMBL/GenBank/DDBJ databases">
        <authorList>
            <person name="Chiriac C."/>
            <person name="Salcher M."/>
            <person name="Ghai R."/>
            <person name="Kavagutti S V."/>
        </authorList>
    </citation>
    <scope>NUCLEOTIDE SEQUENCE</scope>
</reference>
<dbReference type="EMBL" id="CAEZVO010000100">
    <property type="protein sequence ID" value="CAB4636656.1"/>
    <property type="molecule type" value="Genomic_DNA"/>
</dbReference>
<gene>
    <name evidence="1" type="ORF">UFOPK2044_00709</name>
</gene>
<protein>
    <submittedName>
        <fullName evidence="1">Unannotated protein</fullName>
    </submittedName>
</protein>
<evidence type="ECO:0000313" key="1">
    <source>
        <dbReference type="EMBL" id="CAB4636656.1"/>
    </source>
</evidence>
<proteinExistence type="predicted"/>
<dbReference type="AlphaFoldDB" id="A0A6J6JIH8"/>